<comment type="subcellular location">
    <subcellularLocation>
        <location evidence="1">Membrane</location>
    </subcellularLocation>
</comment>
<dbReference type="CDD" id="cd03399">
    <property type="entry name" value="SPFH_flotillin"/>
    <property type="match status" value="1"/>
</dbReference>
<feature type="domain" description="Band 7" evidence="5">
    <location>
        <begin position="29"/>
        <end position="210"/>
    </location>
</feature>
<evidence type="ECO:0000259" key="5">
    <source>
        <dbReference type="SMART" id="SM00244"/>
    </source>
</evidence>
<accession>A0A2N3YKF8</accession>
<gene>
    <name evidence="6" type="ORF">ATL31_2180</name>
</gene>
<evidence type="ECO:0000256" key="4">
    <source>
        <dbReference type="SAM" id="Phobius"/>
    </source>
</evidence>
<dbReference type="Pfam" id="PF01145">
    <property type="entry name" value="Band_7"/>
    <property type="match status" value="1"/>
</dbReference>
<organism evidence="6 7">
    <name type="scientific">Phycicoccus duodecadis</name>
    <dbReference type="NCBI Taxonomy" id="173053"/>
    <lineage>
        <taxon>Bacteria</taxon>
        <taxon>Bacillati</taxon>
        <taxon>Actinomycetota</taxon>
        <taxon>Actinomycetes</taxon>
        <taxon>Micrococcales</taxon>
        <taxon>Intrasporangiaceae</taxon>
        <taxon>Phycicoccus</taxon>
    </lineage>
</organism>
<reference evidence="6 7" key="1">
    <citation type="submission" date="2017-12" db="EMBL/GenBank/DDBJ databases">
        <title>Sequencing the genomes of 1000 Actinobacteria strains.</title>
        <authorList>
            <person name="Klenk H.-P."/>
        </authorList>
    </citation>
    <scope>NUCLEOTIDE SEQUENCE [LARGE SCALE GENOMIC DNA]</scope>
    <source>
        <strain evidence="6 7">DSM 12806</strain>
    </source>
</reference>
<dbReference type="InterPro" id="IPR001107">
    <property type="entry name" value="Band_7"/>
</dbReference>
<keyword evidence="7" id="KW-1185">Reference proteome</keyword>
<comment type="caution">
    <text evidence="6">The sequence shown here is derived from an EMBL/GenBank/DDBJ whole genome shotgun (WGS) entry which is preliminary data.</text>
</comment>
<keyword evidence="3 4" id="KW-0472">Membrane</keyword>
<keyword evidence="4" id="KW-1133">Transmembrane helix</keyword>
<dbReference type="SMART" id="SM00244">
    <property type="entry name" value="PHB"/>
    <property type="match status" value="1"/>
</dbReference>
<dbReference type="InterPro" id="IPR036013">
    <property type="entry name" value="Band_7/SPFH_dom_sf"/>
</dbReference>
<feature type="transmembrane region" description="Helical" evidence="4">
    <location>
        <begin position="6"/>
        <end position="28"/>
    </location>
</feature>
<dbReference type="InterPro" id="IPR031905">
    <property type="entry name" value="Flotillin_C"/>
</dbReference>
<evidence type="ECO:0000313" key="6">
    <source>
        <dbReference type="EMBL" id="PKW27340.1"/>
    </source>
</evidence>
<protein>
    <submittedName>
        <fullName evidence="6">Flotillin</fullName>
    </submittedName>
</protein>
<dbReference type="Pfam" id="PF15975">
    <property type="entry name" value="Flot"/>
    <property type="match status" value="1"/>
</dbReference>
<dbReference type="InterPro" id="IPR027705">
    <property type="entry name" value="Flotillin_fam"/>
</dbReference>
<evidence type="ECO:0000256" key="2">
    <source>
        <dbReference type="ARBA" id="ARBA00007161"/>
    </source>
</evidence>
<name>A0A2N3YKF8_9MICO</name>
<dbReference type="GO" id="GO:0072659">
    <property type="term" value="P:protein localization to plasma membrane"/>
    <property type="evidence" value="ECO:0007669"/>
    <property type="project" value="TreeGrafter"/>
</dbReference>
<dbReference type="OrthoDB" id="9786220at2"/>
<dbReference type="AlphaFoldDB" id="A0A2N3YKF8"/>
<evidence type="ECO:0000256" key="1">
    <source>
        <dbReference type="ARBA" id="ARBA00004370"/>
    </source>
</evidence>
<dbReference type="RefSeq" id="WP_101395783.1">
    <property type="nucleotide sequence ID" value="NZ_PJNE01000001.1"/>
</dbReference>
<dbReference type="GO" id="GO:0005886">
    <property type="term" value="C:plasma membrane"/>
    <property type="evidence" value="ECO:0007669"/>
    <property type="project" value="TreeGrafter"/>
</dbReference>
<keyword evidence="4" id="KW-0812">Transmembrane</keyword>
<dbReference type="PANTHER" id="PTHR13806:SF46">
    <property type="entry name" value="FLOTILLIN-1-RELATED"/>
    <property type="match status" value="1"/>
</dbReference>
<sequence length="515" mass="53948">MFGFDVSVGLVAVLGLVLLVVLSGLVIASRYRVAGPNEAFIVTGRKGKEVKNPETGEMSTDLSGQKVVMGGGIFVVPFVQRLHILDLSSRRIMVQIRGAVSGQGVKLNLDGVAIVKVGGNEDSIRAAAQRFLTQQGEIETFTQETLAGSLRSIVGSLTVEQIIRDRAAFAQRVADEAESSLTGQGLVLDTFQIQDITDDGTYLSDLGRPESAKVGQLAAIAEANARQAAEQARIVAEQEIAVSQRQLALKTAEIKAETDAAQAQAAAAGPLAQADRDQAILTEQEKVAVRQAALKERQLDTEVRKPADAARYRVEQEAEAARNAAIAEAEARKAASIAAAQADAEKARLTGEAEKARRSALADAEAIEGTRRGEADKALRVAQADATRAEGEAQASAILATGQAEAEAMNKRADAFARYNEAAVLQMLVEVLPKVAREVAAPMAAIDHLTVVSTDGAGALPRQVTDNLTQTLAMLKNTTGVDMQEILQRYTANATGGSAAAAAPAVAAPRGDAGA</sequence>
<dbReference type="Proteomes" id="UP000233781">
    <property type="component" value="Unassembled WGS sequence"/>
</dbReference>
<dbReference type="GO" id="GO:0002020">
    <property type="term" value="F:protease binding"/>
    <property type="evidence" value="ECO:0007669"/>
    <property type="project" value="TreeGrafter"/>
</dbReference>
<dbReference type="PANTHER" id="PTHR13806">
    <property type="entry name" value="FLOTILLIN-RELATED"/>
    <property type="match status" value="1"/>
</dbReference>
<evidence type="ECO:0000313" key="7">
    <source>
        <dbReference type="Proteomes" id="UP000233781"/>
    </source>
</evidence>
<proteinExistence type="inferred from homology"/>
<dbReference type="SUPFAM" id="SSF117892">
    <property type="entry name" value="Band 7/SPFH domain"/>
    <property type="match status" value="1"/>
</dbReference>
<dbReference type="Gene3D" id="3.30.479.30">
    <property type="entry name" value="Band 7 domain"/>
    <property type="match status" value="1"/>
</dbReference>
<dbReference type="EMBL" id="PJNE01000001">
    <property type="protein sequence ID" value="PKW27340.1"/>
    <property type="molecule type" value="Genomic_DNA"/>
</dbReference>
<comment type="similarity">
    <text evidence="2">Belongs to the band 7/mec-2 family. Flotillin subfamily.</text>
</comment>
<evidence type="ECO:0000256" key="3">
    <source>
        <dbReference type="ARBA" id="ARBA00023136"/>
    </source>
</evidence>